<evidence type="ECO:0000256" key="3">
    <source>
        <dbReference type="ARBA" id="ARBA00022989"/>
    </source>
</evidence>
<dbReference type="AlphaFoldDB" id="A0A143WU12"/>
<evidence type="ECO:0000313" key="6">
    <source>
        <dbReference type="EMBL" id="CUX97195.1"/>
    </source>
</evidence>
<sequence>MRMIWIDYVIIGIIIISILVSLICGFIREALSLVTWFFAFFIASHYYSYLTIYLTHVEKQMVRNCIAITLLFVMILVVGAIVNYLISSLIAHTGLSITDRVLGICFGLLRGVIIISIILFYLETFTGFSHTQDWQRSQLRPQFSSIKKCFFDYLKSKSSFLLMQ</sequence>
<dbReference type="PATRIC" id="fig|1778263.3.peg.270"/>
<evidence type="ECO:0000256" key="1">
    <source>
        <dbReference type="ARBA" id="ARBA00004141"/>
    </source>
</evidence>
<dbReference type="EMBL" id="LN999835">
    <property type="protein sequence ID" value="CUX97195.1"/>
    <property type="molecule type" value="Genomic_DNA"/>
</dbReference>
<dbReference type="KEGG" id="hed:TPER_HE00268"/>
<organism evidence="6 7">
    <name type="scientific">Candidatus Hoaglandella endobia</name>
    <dbReference type="NCBI Taxonomy" id="1778263"/>
    <lineage>
        <taxon>Bacteria</taxon>
        <taxon>Pseudomonadati</taxon>
        <taxon>Pseudomonadota</taxon>
        <taxon>Gammaproteobacteria</taxon>
        <taxon>Enterobacterales</taxon>
        <taxon>Enterobacteriaceae</taxon>
        <taxon>Candidatus Hoaglandella</taxon>
    </lineage>
</organism>
<dbReference type="STRING" id="1778263.TPER_HE00268"/>
<dbReference type="GO" id="GO:0009403">
    <property type="term" value="P:toxin biosynthetic process"/>
    <property type="evidence" value="ECO:0007669"/>
    <property type="project" value="InterPro"/>
</dbReference>
<proteinExistence type="predicted"/>
<gene>
    <name evidence="6" type="primary">cvpA</name>
    <name evidence="6" type="ORF">TPER_HE00268</name>
</gene>
<dbReference type="PANTHER" id="PTHR36926:SF1">
    <property type="entry name" value="COLICIN V PRODUCTION PROTEIN"/>
    <property type="match status" value="1"/>
</dbReference>
<keyword evidence="7" id="KW-1185">Reference proteome</keyword>
<evidence type="ECO:0000256" key="4">
    <source>
        <dbReference type="ARBA" id="ARBA00023136"/>
    </source>
</evidence>
<accession>A0A143WU12</accession>
<keyword evidence="4 5" id="KW-0472">Membrane</keyword>
<keyword evidence="3 5" id="KW-1133">Transmembrane helix</keyword>
<keyword evidence="2 5" id="KW-0812">Transmembrane</keyword>
<dbReference type="InterPro" id="IPR003825">
    <property type="entry name" value="Colicin-V_CvpA"/>
</dbReference>
<dbReference type="InterPro" id="IPR052719">
    <property type="entry name" value="CvpA-like"/>
</dbReference>
<name>A0A143WU12_9ENTR</name>
<feature type="transmembrane region" description="Helical" evidence="5">
    <location>
        <begin position="34"/>
        <end position="54"/>
    </location>
</feature>
<dbReference type="GO" id="GO:0016020">
    <property type="term" value="C:membrane"/>
    <property type="evidence" value="ECO:0007669"/>
    <property type="project" value="UniProtKB-SubCell"/>
</dbReference>
<evidence type="ECO:0000256" key="2">
    <source>
        <dbReference type="ARBA" id="ARBA00022692"/>
    </source>
</evidence>
<dbReference type="PANTHER" id="PTHR36926">
    <property type="entry name" value="COLICIN V PRODUCTION PROTEIN"/>
    <property type="match status" value="1"/>
</dbReference>
<evidence type="ECO:0000256" key="5">
    <source>
        <dbReference type="SAM" id="Phobius"/>
    </source>
</evidence>
<comment type="subcellular location">
    <subcellularLocation>
        <location evidence="1">Membrane</location>
        <topology evidence="1">Multi-pass membrane protein</topology>
    </subcellularLocation>
</comment>
<dbReference type="Pfam" id="PF02674">
    <property type="entry name" value="Colicin_V"/>
    <property type="match status" value="1"/>
</dbReference>
<feature type="transmembrane region" description="Helical" evidence="5">
    <location>
        <begin position="101"/>
        <end position="122"/>
    </location>
</feature>
<reference evidence="7" key="1">
    <citation type="submission" date="2016-01" db="EMBL/GenBank/DDBJ databases">
        <authorList>
            <person name="Husnik F."/>
        </authorList>
    </citation>
    <scope>NUCLEOTIDE SEQUENCE [LARGE SCALE GENOMIC DNA]</scope>
</reference>
<dbReference type="Proteomes" id="UP000095477">
    <property type="component" value="Chromosome I"/>
</dbReference>
<evidence type="ECO:0000313" key="7">
    <source>
        <dbReference type="Proteomes" id="UP000095477"/>
    </source>
</evidence>
<protein>
    <submittedName>
        <fullName evidence="6">Colicin V production protein</fullName>
    </submittedName>
</protein>
<feature type="transmembrane region" description="Helical" evidence="5">
    <location>
        <begin position="7"/>
        <end position="28"/>
    </location>
</feature>
<feature type="transmembrane region" description="Helical" evidence="5">
    <location>
        <begin position="66"/>
        <end position="86"/>
    </location>
</feature>